<evidence type="ECO:0000313" key="3">
    <source>
        <dbReference type="EMBL" id="GBE80567.1"/>
    </source>
</evidence>
<feature type="region of interest" description="Disordered" evidence="1">
    <location>
        <begin position="149"/>
        <end position="182"/>
    </location>
</feature>
<evidence type="ECO:0000256" key="1">
    <source>
        <dbReference type="SAM" id="MobiDB-lite"/>
    </source>
</evidence>
<keyword evidence="2" id="KW-0732">Signal</keyword>
<dbReference type="AlphaFoldDB" id="A0A401GEH8"/>
<feature type="chain" id="PRO_5019551999" evidence="2">
    <location>
        <begin position="23"/>
        <end position="182"/>
    </location>
</feature>
<dbReference type="OrthoDB" id="27603at2759"/>
<evidence type="ECO:0000256" key="2">
    <source>
        <dbReference type="SAM" id="SignalP"/>
    </source>
</evidence>
<keyword evidence="4" id="KW-1185">Reference proteome</keyword>
<proteinExistence type="predicted"/>
<name>A0A401GEH8_9APHY</name>
<dbReference type="EMBL" id="BFAD01000003">
    <property type="protein sequence ID" value="GBE80567.1"/>
    <property type="molecule type" value="Genomic_DNA"/>
</dbReference>
<feature type="region of interest" description="Disordered" evidence="1">
    <location>
        <begin position="87"/>
        <end position="132"/>
    </location>
</feature>
<dbReference type="Proteomes" id="UP000287166">
    <property type="component" value="Unassembled WGS sequence"/>
</dbReference>
<protein>
    <submittedName>
        <fullName evidence="3">Uncharacterized protein</fullName>
    </submittedName>
</protein>
<feature type="compositionally biased region" description="Polar residues" evidence="1">
    <location>
        <begin position="149"/>
        <end position="175"/>
    </location>
</feature>
<comment type="caution">
    <text evidence="3">The sequence shown here is derived from an EMBL/GenBank/DDBJ whole genome shotgun (WGS) entry which is preliminary data.</text>
</comment>
<reference evidence="3 4" key="1">
    <citation type="journal article" date="2018" name="Sci. Rep.">
        <title>Genome sequence of the cauliflower mushroom Sparassis crispa (Hanabiratake) and its association with beneficial usage.</title>
        <authorList>
            <person name="Kiyama R."/>
            <person name="Furutani Y."/>
            <person name="Kawaguchi K."/>
            <person name="Nakanishi T."/>
        </authorList>
    </citation>
    <scope>NUCLEOTIDE SEQUENCE [LARGE SCALE GENOMIC DNA]</scope>
</reference>
<dbReference type="STRING" id="139825.A0A401GEH8"/>
<feature type="signal peptide" evidence="2">
    <location>
        <begin position="1"/>
        <end position="22"/>
    </location>
</feature>
<accession>A0A401GEH8</accession>
<evidence type="ECO:0000313" key="4">
    <source>
        <dbReference type="Proteomes" id="UP000287166"/>
    </source>
</evidence>
<sequence length="182" mass="18475">MLNVLSLTHCCIAALDCSIVAGYYHRHEFRLRNPNESVAAGIVGPMGSRSFSLPNVEHSLTEMEGGVGGAGGGTAALGMSVSGDAARKLGRRATGRPPSTLTVPSAGGAGRSSAPLPTPFSVGSPSPTGGHWTQHEVLQNFLLSLLSSTDRTGTSGRAASPKANSNITASVNVSASEMGEES</sequence>
<dbReference type="GeneID" id="38777484"/>
<organism evidence="3 4">
    <name type="scientific">Sparassis crispa</name>
    <dbReference type="NCBI Taxonomy" id="139825"/>
    <lineage>
        <taxon>Eukaryota</taxon>
        <taxon>Fungi</taxon>
        <taxon>Dikarya</taxon>
        <taxon>Basidiomycota</taxon>
        <taxon>Agaricomycotina</taxon>
        <taxon>Agaricomycetes</taxon>
        <taxon>Polyporales</taxon>
        <taxon>Sparassidaceae</taxon>
        <taxon>Sparassis</taxon>
    </lineage>
</organism>
<dbReference type="InParanoid" id="A0A401GEH8"/>
<gene>
    <name evidence="3" type="ORF">SCP_0302820</name>
</gene>
<dbReference type="RefSeq" id="XP_027611480.1">
    <property type="nucleotide sequence ID" value="XM_027755679.1"/>
</dbReference>